<dbReference type="PRINTS" id="PR00758">
    <property type="entry name" value="ARSENICPUMP"/>
</dbReference>
<dbReference type="EMBL" id="AGUD01000012">
    <property type="protein sequence ID" value="EHN12692.1"/>
    <property type="molecule type" value="Genomic_DNA"/>
</dbReference>
<feature type="transmembrane region" description="Helical" evidence="10">
    <location>
        <begin position="318"/>
        <end position="337"/>
    </location>
</feature>
<gene>
    <name evidence="12" type="ORF">PAI11_03860</name>
</gene>
<feature type="transmembrane region" description="Helical" evidence="10">
    <location>
        <begin position="157"/>
        <end position="178"/>
    </location>
</feature>
<evidence type="ECO:0000256" key="2">
    <source>
        <dbReference type="ARBA" id="ARBA00006433"/>
    </source>
</evidence>
<evidence type="ECO:0000313" key="12">
    <source>
        <dbReference type="EMBL" id="EHN12692.1"/>
    </source>
</evidence>
<dbReference type="InterPro" id="IPR004680">
    <property type="entry name" value="Cit_transptr-like_dom"/>
</dbReference>
<keyword evidence="13" id="KW-1185">Reference proteome</keyword>
<evidence type="ECO:0000256" key="7">
    <source>
        <dbReference type="ARBA" id="ARBA00022849"/>
    </source>
</evidence>
<keyword evidence="4" id="KW-0813">Transport</keyword>
<feature type="transmembrane region" description="Helical" evidence="10">
    <location>
        <begin position="184"/>
        <end position="200"/>
    </location>
</feature>
<feature type="transmembrane region" description="Helical" evidence="10">
    <location>
        <begin position="39"/>
        <end position="65"/>
    </location>
</feature>
<evidence type="ECO:0000256" key="5">
    <source>
        <dbReference type="ARBA" id="ARBA00022475"/>
    </source>
</evidence>
<accession>H0E0S8</accession>
<evidence type="ECO:0000256" key="10">
    <source>
        <dbReference type="SAM" id="Phobius"/>
    </source>
</evidence>
<dbReference type="Pfam" id="PF03600">
    <property type="entry name" value="CitMHS"/>
    <property type="match status" value="1"/>
</dbReference>
<feature type="transmembrane region" description="Helical" evidence="10">
    <location>
        <begin position="77"/>
        <end position="98"/>
    </location>
</feature>
<feature type="transmembrane region" description="Helical" evidence="10">
    <location>
        <begin position="118"/>
        <end position="136"/>
    </location>
</feature>
<reference evidence="12 13" key="1">
    <citation type="journal article" date="2013" name="Biodegradation">
        <title>Quantitative proteomic analysis of ibuprofen-degrading Patulibacter sp. strain I11.</title>
        <authorList>
            <person name="Almeida B."/>
            <person name="Kjeldal H."/>
            <person name="Lolas I."/>
            <person name="Knudsen A.D."/>
            <person name="Carvalho G."/>
            <person name="Nielsen K.L."/>
            <person name="Barreto Crespo M.T."/>
            <person name="Stensballe A."/>
            <person name="Nielsen J.L."/>
        </authorList>
    </citation>
    <scope>NUCLEOTIDE SEQUENCE [LARGE SCALE GENOMIC DNA]</scope>
    <source>
        <strain evidence="12 13">I11</strain>
    </source>
</reference>
<feature type="transmembrane region" description="Helical" evidence="10">
    <location>
        <begin position="212"/>
        <end position="232"/>
    </location>
</feature>
<dbReference type="GO" id="GO:0015105">
    <property type="term" value="F:arsenite transmembrane transporter activity"/>
    <property type="evidence" value="ECO:0007669"/>
    <property type="project" value="InterPro"/>
</dbReference>
<dbReference type="OrthoDB" id="3284414at2"/>
<feature type="transmembrane region" description="Helical" evidence="10">
    <location>
        <begin position="252"/>
        <end position="273"/>
    </location>
</feature>
<dbReference type="AlphaFoldDB" id="H0E0S8"/>
<comment type="caution">
    <text evidence="12">The sequence shown here is derived from an EMBL/GenBank/DDBJ whole genome shotgun (WGS) entry which is preliminary data.</text>
</comment>
<evidence type="ECO:0000256" key="4">
    <source>
        <dbReference type="ARBA" id="ARBA00022448"/>
    </source>
</evidence>
<keyword evidence="5" id="KW-1003">Cell membrane</keyword>
<dbReference type="Proteomes" id="UP000005143">
    <property type="component" value="Unassembled WGS sequence"/>
</dbReference>
<dbReference type="GO" id="GO:0005886">
    <property type="term" value="C:plasma membrane"/>
    <property type="evidence" value="ECO:0007669"/>
    <property type="project" value="UniProtKB-SubCell"/>
</dbReference>
<dbReference type="GO" id="GO:0046685">
    <property type="term" value="P:response to arsenic-containing substance"/>
    <property type="evidence" value="ECO:0007669"/>
    <property type="project" value="UniProtKB-KW"/>
</dbReference>
<organism evidence="12 13">
    <name type="scientific">Patulibacter medicamentivorans</name>
    <dbReference type="NCBI Taxonomy" id="1097667"/>
    <lineage>
        <taxon>Bacteria</taxon>
        <taxon>Bacillati</taxon>
        <taxon>Actinomycetota</taxon>
        <taxon>Thermoleophilia</taxon>
        <taxon>Solirubrobacterales</taxon>
        <taxon>Patulibacteraceae</taxon>
        <taxon>Patulibacter</taxon>
    </lineage>
</organism>
<evidence type="ECO:0000256" key="8">
    <source>
        <dbReference type="ARBA" id="ARBA00022989"/>
    </source>
</evidence>
<dbReference type="InterPro" id="IPR000802">
    <property type="entry name" value="Arsenical_pump_ArsB"/>
</dbReference>
<comment type="similarity">
    <text evidence="2">Belongs to the ArsB family.</text>
</comment>
<evidence type="ECO:0000313" key="13">
    <source>
        <dbReference type="Proteomes" id="UP000005143"/>
    </source>
</evidence>
<evidence type="ECO:0000256" key="1">
    <source>
        <dbReference type="ARBA" id="ARBA00004651"/>
    </source>
</evidence>
<evidence type="ECO:0000256" key="3">
    <source>
        <dbReference type="ARBA" id="ARBA00009843"/>
    </source>
</evidence>
<feature type="domain" description="Citrate transporter-like" evidence="11">
    <location>
        <begin position="1"/>
        <end position="270"/>
    </location>
</feature>
<evidence type="ECO:0000256" key="6">
    <source>
        <dbReference type="ARBA" id="ARBA00022692"/>
    </source>
</evidence>
<feature type="transmembrane region" description="Helical" evidence="10">
    <location>
        <begin position="280"/>
        <end position="303"/>
    </location>
</feature>
<keyword evidence="6 10" id="KW-0812">Transmembrane</keyword>
<proteinExistence type="inferred from homology"/>
<comment type="similarity">
    <text evidence="3">Belongs to the CitM (TC 2.A.11) transporter family.</text>
</comment>
<protein>
    <submittedName>
        <fullName evidence="12">Arsenic efflux pump protein</fullName>
    </submittedName>
</protein>
<comment type="subcellular location">
    <subcellularLocation>
        <location evidence="1">Cell membrane</location>
        <topology evidence="1">Multi-pass membrane protein</topology>
    </subcellularLocation>
</comment>
<dbReference type="PANTHER" id="PTHR43302">
    <property type="entry name" value="TRANSPORTER ARSB-RELATED"/>
    <property type="match status" value="1"/>
</dbReference>
<evidence type="ECO:0000259" key="11">
    <source>
        <dbReference type="Pfam" id="PF03600"/>
    </source>
</evidence>
<keyword evidence="9 10" id="KW-0472">Membrane</keyword>
<keyword evidence="8 10" id="KW-1133">Transmembrane helix</keyword>
<name>H0E0S8_9ACTN</name>
<dbReference type="PANTHER" id="PTHR43302:SF5">
    <property type="entry name" value="TRANSPORTER ARSB-RELATED"/>
    <property type="match status" value="1"/>
</dbReference>
<evidence type="ECO:0000256" key="9">
    <source>
        <dbReference type="ARBA" id="ARBA00023136"/>
    </source>
</evidence>
<keyword evidence="7" id="KW-0059">Arsenical resistance</keyword>
<sequence length="339" mass="34070">MLVSGLLLLGLVAEREGVFRLLGVRLERLPGPPVMLVASSLGAVAAVTAVLNLDTAVVFVTPVVIHAAVHRGLDPRPVAYGALAMANAASLLLPGANLTNLIVRADAPSSGGSWMVDVAPAGVAAAAVTLAILLLLDRRAWSATVDRGRPSQAEARPFARGSALAVGAAVALAGAAIVLLPRPALPVLLLGLLTAGVAVARSELRPRDAIRALGPGVLIGLFLLVCALGWLAREWQLPGEAVAGSGPLATAAIGALAAVLLNNLPAAALLGASHPPHPEALLVGLNLGPNLFVTGSLSAYLWWRACSATGVAVTLRGLMARAPATVAPAILAAVLLLPG</sequence>